<comment type="caution">
    <text evidence="1">The sequence shown here is derived from an EMBL/GenBank/DDBJ whole genome shotgun (WGS) entry which is preliminary data.</text>
</comment>
<dbReference type="Gene3D" id="1.10.8.730">
    <property type="match status" value="1"/>
</dbReference>
<dbReference type="SUPFAM" id="SSF52540">
    <property type="entry name" value="P-loop containing nucleoside triphosphate hydrolases"/>
    <property type="match status" value="1"/>
</dbReference>
<reference evidence="1 2" key="1">
    <citation type="submission" date="2019-10" db="EMBL/GenBank/DDBJ databases">
        <title>New species of Slilvanegrellaceae.</title>
        <authorList>
            <person name="Pitt A."/>
            <person name="Hahn M.W."/>
        </authorList>
    </citation>
    <scope>NUCLEOTIDE SEQUENCE [LARGE SCALE GENOMIC DNA]</scope>
    <source>
        <strain evidence="1 2">SP-Ram-0.45-NSY-1</strain>
    </source>
</reference>
<dbReference type="AlphaFoldDB" id="A0A6N6VT27"/>
<gene>
    <name evidence="1" type="ORF">GCL60_09805</name>
</gene>
<proteinExistence type="predicted"/>
<accession>A0A6N6VT27</accession>
<dbReference type="RefSeq" id="WP_153420539.1">
    <property type="nucleotide sequence ID" value="NZ_WFLM01000003.1"/>
</dbReference>
<name>A0A6N6VT27_9BACT</name>
<dbReference type="OrthoDB" id="9815647at2"/>
<dbReference type="Proteomes" id="UP000437748">
    <property type="component" value="Unassembled WGS sequence"/>
</dbReference>
<evidence type="ECO:0000313" key="1">
    <source>
        <dbReference type="EMBL" id="KAB8039140.1"/>
    </source>
</evidence>
<organism evidence="1 2">
    <name type="scientific">Silvanigrella paludirubra</name>
    <dbReference type="NCBI Taxonomy" id="2499159"/>
    <lineage>
        <taxon>Bacteria</taxon>
        <taxon>Pseudomonadati</taxon>
        <taxon>Bdellovibrionota</taxon>
        <taxon>Oligoflexia</taxon>
        <taxon>Silvanigrellales</taxon>
        <taxon>Silvanigrellaceae</taxon>
        <taxon>Silvanigrella</taxon>
    </lineage>
</organism>
<sequence>MEHMRVTSWEFNQPNKFFFMNEKSILVGFISLLIGMSFSDSISNFFFSDSTIRVITPFIFGFVGYKMMEYFLNGKYPSQRIESIKGTIIRYKGINKIWLNDEKLANYKFSGDINSFFDIEGNEIFGFEITLSHDNSLKTFQNIVETILKDLKPLDQIQFIRVSKDLNKESLFEKNPILKEKKVKQQNFYIFFSISDTTLKLKESISNKVILGRRLTRSEISNLAEYIFAPRRKPSGKDLPFYLMSMFFNDKYLETSSDNFVTASSSLAALPKHYVTEQFKNFLDPIKQLDSIISVKFTKNMNVMQSFKDTLNIFKFENLDFRKKSNQKKLEAYEQQKIDASEGKQTKLFMHFSIVVTGNNNDVENGLLELENNADESEVNFRPVFARETHFLKEVLLSILPGSRKNNRFKELKVNSTEEAFLYIPSPTLANDLTDDRAFPMRTIDNALWLFPYYKPKTTLICGLPGFGKSLLASLFFYANIKSYQNGYPAAGFVLDLGDSFLFLEDQLADFILQLNYDNSVGKYKPLEIHPLELFKPFGDRIKYAQRFLCNIMGFDPSDKTQSFATDGEVVSKSLEEFYQNNLSNLTDFKKILVEKLEVFFANSVQKQIKMSNWEEFIARLNVFCKGGLNGEVFEPEHPKYNADDIKNVRFFYASKNTQTKDDVSLISAFASLVISFADLMEEKFKSGGENDASNFFYCVDEMQWWSEYMPHTWFRERANQNRKFGASLWLITQNLENLIVPRAELEKKTISSPYALLEAVQRFFFYTLPQNNEVVKILAKESLNEKGIALKGGRVEKMHQIANRISEIKNIISIKRDSPIKLDRIVGYCDEELNLMPVCVDIDKEQLWAFTTHDGARSIRKKALKYCRLTYTETCKLLAKWPGQIPENQVSKQYENDILKTAFDLKEISLQ</sequence>
<evidence type="ECO:0000313" key="2">
    <source>
        <dbReference type="Proteomes" id="UP000437748"/>
    </source>
</evidence>
<dbReference type="InterPro" id="IPR027417">
    <property type="entry name" value="P-loop_NTPase"/>
</dbReference>
<protein>
    <submittedName>
        <fullName evidence="1">Uncharacterized protein</fullName>
    </submittedName>
</protein>
<keyword evidence="2" id="KW-1185">Reference proteome</keyword>
<dbReference type="Gene3D" id="3.40.50.300">
    <property type="entry name" value="P-loop containing nucleotide triphosphate hydrolases"/>
    <property type="match status" value="1"/>
</dbReference>
<dbReference type="EMBL" id="WFLM01000003">
    <property type="protein sequence ID" value="KAB8039140.1"/>
    <property type="molecule type" value="Genomic_DNA"/>
</dbReference>